<gene>
    <name evidence="1" type="ORF">FDY95_22655</name>
</gene>
<comment type="caution">
    <text evidence="1">The sequence shown here is derived from an EMBL/GenBank/DDBJ whole genome shotgun (WGS) entry which is preliminary data.</text>
</comment>
<dbReference type="AlphaFoldDB" id="A0A5R8WJB3"/>
<organism evidence="1 2">
    <name type="scientific">Hymenobacter jeollabukensis</name>
    <dbReference type="NCBI Taxonomy" id="2025313"/>
    <lineage>
        <taxon>Bacteria</taxon>
        <taxon>Pseudomonadati</taxon>
        <taxon>Bacteroidota</taxon>
        <taxon>Cytophagia</taxon>
        <taxon>Cytophagales</taxon>
        <taxon>Hymenobacteraceae</taxon>
        <taxon>Hymenobacter</taxon>
    </lineage>
</organism>
<sequence length="437" mass="49068">MPSASVTITAFEHQFLPYAAIKNWQESHAAALERLQAAHKGGSNWFTLERKGIRFCEYVGIIQLPGLAMEILPKADNPNQGNKAHVLLESELQNRWRNVLLGMLQQVLDLPLSVPSAANLATVPHRMLDVFLKAFIQQTEFVYQNGLVKHYHVAEGNRAALKGQLLFGQHLNHNLLHKERFYTRHQVYDRIHPLNALLRMALLRTADLARNAGLAARARTFLLHWPELAEVSVPEERPALTRKTQRYGPALDLALLILRAQSPSLQRGHNQALALLFDMNSLFEGYIESLLRRAATAAGCTVHAQQEKTFWATIKARPDIVVSVLPTDQDPTPVRNCILDVKWKVPKAGKPTADDMRQVYAYCHLWGATHGVLLYPWVSEEQQPRRGIYAPSEFAEAGTQITGQTLFAPVLQANLTLNPRLGLDVLSVMRTLQAPNK</sequence>
<dbReference type="RefSeq" id="WP_138081329.1">
    <property type="nucleotide sequence ID" value="NZ_VAJM01000015.1"/>
</dbReference>
<dbReference type="PANTHER" id="PTHR38733:SF1">
    <property type="entry name" value="TYPE IV METHYL-DIRECTED RESTRICTION ENZYME ECOKMCRBC"/>
    <property type="match status" value="1"/>
</dbReference>
<protein>
    <recommendedName>
        <fullName evidence="3">Restriction endonuclease</fullName>
    </recommendedName>
</protein>
<dbReference type="Proteomes" id="UP000305517">
    <property type="component" value="Unassembled WGS sequence"/>
</dbReference>
<dbReference type="InterPro" id="IPR019292">
    <property type="entry name" value="McrC"/>
</dbReference>
<dbReference type="PANTHER" id="PTHR38733">
    <property type="entry name" value="PROTEIN MCRC"/>
    <property type="match status" value="1"/>
</dbReference>
<dbReference type="OrthoDB" id="307209at2"/>
<accession>A0A5R8WJB3</accession>
<evidence type="ECO:0000313" key="1">
    <source>
        <dbReference type="EMBL" id="TLM88985.1"/>
    </source>
</evidence>
<evidence type="ECO:0008006" key="3">
    <source>
        <dbReference type="Google" id="ProtNLM"/>
    </source>
</evidence>
<keyword evidence="2" id="KW-1185">Reference proteome</keyword>
<evidence type="ECO:0000313" key="2">
    <source>
        <dbReference type="Proteomes" id="UP000305517"/>
    </source>
</evidence>
<dbReference type="EMBL" id="VAJM01000015">
    <property type="protein sequence ID" value="TLM88985.1"/>
    <property type="molecule type" value="Genomic_DNA"/>
</dbReference>
<proteinExistence type="predicted"/>
<dbReference type="Pfam" id="PF10117">
    <property type="entry name" value="McrBC"/>
    <property type="match status" value="1"/>
</dbReference>
<name>A0A5R8WJB3_9BACT</name>
<reference evidence="1 2" key="1">
    <citation type="submission" date="2019-05" db="EMBL/GenBank/DDBJ databases">
        <title>Hymenobacter edaphi sp. nov., isolated from abandoned arsenic-contaminated farmland soil.</title>
        <authorList>
            <person name="Nie L."/>
        </authorList>
    </citation>
    <scope>NUCLEOTIDE SEQUENCE [LARGE SCALE GENOMIC DNA]</scope>
    <source>
        <strain evidence="1 2">1-3-3-8</strain>
    </source>
</reference>